<sequence>MWRRGKKRGDREAAGSRGAGSDTGPASKRMKDSTDDFDGIVVGELGNNRRVSVRSWQGKVVVDIREFYVKDGKTLPGKKGISLPMDQWKILREHVDEIDKLVKENS</sequence>
<evidence type="ECO:0000256" key="4">
    <source>
        <dbReference type="ARBA" id="ARBA00023125"/>
    </source>
</evidence>
<comment type="similarity">
    <text evidence="2">Belongs to the transcriptional coactivator PC4 family.</text>
</comment>
<dbReference type="InterPro" id="IPR045125">
    <property type="entry name" value="Sub1/Tcp4-like"/>
</dbReference>
<keyword evidence="10" id="KW-1185">Reference proteome</keyword>
<comment type="subcellular location">
    <subcellularLocation>
        <location evidence="1">Nucleus</location>
    </subcellularLocation>
</comment>
<evidence type="ECO:0000256" key="6">
    <source>
        <dbReference type="ARBA" id="ARBA00023242"/>
    </source>
</evidence>
<reference evidence="9" key="2">
    <citation type="journal article" date="2022" name="Hortic Res">
        <title>The genome of Dioscorea zingiberensis sheds light on the biosynthesis, origin and evolution of the medicinally important diosgenin saponins.</title>
        <authorList>
            <person name="Li Y."/>
            <person name="Tan C."/>
            <person name="Li Z."/>
            <person name="Guo J."/>
            <person name="Li S."/>
            <person name="Chen X."/>
            <person name="Wang C."/>
            <person name="Dai X."/>
            <person name="Yang H."/>
            <person name="Song W."/>
            <person name="Hou L."/>
            <person name="Xu J."/>
            <person name="Tong Z."/>
            <person name="Xu A."/>
            <person name="Yuan X."/>
            <person name="Wang W."/>
            <person name="Yang Q."/>
            <person name="Chen L."/>
            <person name="Sun Z."/>
            <person name="Wang K."/>
            <person name="Pan B."/>
            <person name="Chen J."/>
            <person name="Bao Y."/>
            <person name="Liu F."/>
            <person name="Qi X."/>
            <person name="Gang D.R."/>
            <person name="Wen J."/>
            <person name="Li J."/>
        </authorList>
    </citation>
    <scope>NUCLEOTIDE SEQUENCE</scope>
    <source>
        <strain evidence="9">Dzin_1.0</strain>
    </source>
</reference>
<reference evidence="9" key="1">
    <citation type="submission" date="2021-03" db="EMBL/GenBank/DDBJ databases">
        <authorList>
            <person name="Li Z."/>
            <person name="Yang C."/>
        </authorList>
    </citation>
    <scope>NUCLEOTIDE SEQUENCE</scope>
    <source>
        <strain evidence="9">Dzin_1.0</strain>
        <tissue evidence="9">Leaf</tissue>
    </source>
</reference>
<evidence type="ECO:0000259" key="8">
    <source>
        <dbReference type="Pfam" id="PF02229"/>
    </source>
</evidence>
<dbReference type="OrthoDB" id="2505440at2759"/>
<dbReference type="GO" id="GO:0003713">
    <property type="term" value="F:transcription coactivator activity"/>
    <property type="evidence" value="ECO:0007669"/>
    <property type="project" value="InterPro"/>
</dbReference>
<evidence type="ECO:0000256" key="1">
    <source>
        <dbReference type="ARBA" id="ARBA00004123"/>
    </source>
</evidence>
<dbReference type="SUPFAM" id="SSF54447">
    <property type="entry name" value="ssDNA-binding transcriptional regulator domain"/>
    <property type="match status" value="1"/>
</dbReference>
<dbReference type="FunFam" id="2.30.31.10:FF:000005">
    <property type="entry name" value="Putative transcriptional co-activator"/>
    <property type="match status" value="1"/>
</dbReference>
<dbReference type="InterPro" id="IPR003173">
    <property type="entry name" value="PC4_C"/>
</dbReference>
<feature type="domain" description="Transcriptional coactivator p15 (PC4) C-terminal" evidence="8">
    <location>
        <begin position="44"/>
        <end position="94"/>
    </location>
</feature>
<gene>
    <name evidence="9" type="ORF">J5N97_020040</name>
</gene>
<dbReference type="Gene3D" id="2.30.31.10">
    <property type="entry name" value="Transcriptional Coactivator Pc4, Chain A"/>
    <property type="match status" value="1"/>
</dbReference>
<evidence type="ECO:0000256" key="2">
    <source>
        <dbReference type="ARBA" id="ARBA00009001"/>
    </source>
</evidence>
<keyword evidence="5" id="KW-0804">Transcription</keyword>
<keyword evidence="6" id="KW-0539">Nucleus</keyword>
<evidence type="ECO:0000256" key="3">
    <source>
        <dbReference type="ARBA" id="ARBA00023015"/>
    </source>
</evidence>
<evidence type="ECO:0000256" key="7">
    <source>
        <dbReference type="SAM" id="MobiDB-lite"/>
    </source>
</evidence>
<dbReference type="GO" id="GO:0060261">
    <property type="term" value="P:positive regulation of transcription initiation by RNA polymerase II"/>
    <property type="evidence" value="ECO:0007669"/>
    <property type="project" value="InterPro"/>
</dbReference>
<evidence type="ECO:0000313" key="9">
    <source>
        <dbReference type="EMBL" id="KAJ0972081.1"/>
    </source>
</evidence>
<proteinExistence type="inferred from homology"/>
<evidence type="ECO:0000256" key="5">
    <source>
        <dbReference type="ARBA" id="ARBA00023163"/>
    </source>
</evidence>
<keyword evidence="4" id="KW-0238">DNA-binding</keyword>
<organism evidence="9 10">
    <name type="scientific">Dioscorea zingiberensis</name>
    <dbReference type="NCBI Taxonomy" id="325984"/>
    <lineage>
        <taxon>Eukaryota</taxon>
        <taxon>Viridiplantae</taxon>
        <taxon>Streptophyta</taxon>
        <taxon>Embryophyta</taxon>
        <taxon>Tracheophyta</taxon>
        <taxon>Spermatophyta</taxon>
        <taxon>Magnoliopsida</taxon>
        <taxon>Liliopsida</taxon>
        <taxon>Dioscoreales</taxon>
        <taxon>Dioscoreaceae</taxon>
        <taxon>Dioscorea</taxon>
    </lineage>
</organism>
<dbReference type="EMBL" id="JAGGNH010000005">
    <property type="protein sequence ID" value="KAJ0972081.1"/>
    <property type="molecule type" value="Genomic_DNA"/>
</dbReference>
<dbReference type="Proteomes" id="UP001085076">
    <property type="component" value="Miscellaneous, Linkage group lg05"/>
</dbReference>
<dbReference type="GO" id="GO:0003677">
    <property type="term" value="F:DNA binding"/>
    <property type="evidence" value="ECO:0007669"/>
    <property type="project" value="UniProtKB-KW"/>
</dbReference>
<protein>
    <recommendedName>
        <fullName evidence="8">Transcriptional coactivator p15 (PC4) C-terminal domain-containing protein</fullName>
    </recommendedName>
</protein>
<dbReference type="InterPro" id="IPR009044">
    <property type="entry name" value="ssDNA-bd_transcriptional_reg"/>
</dbReference>
<comment type="caution">
    <text evidence="9">The sequence shown here is derived from an EMBL/GenBank/DDBJ whole genome shotgun (WGS) entry which is preliminary data.</text>
</comment>
<dbReference type="Pfam" id="PF02229">
    <property type="entry name" value="PC4"/>
    <property type="match status" value="1"/>
</dbReference>
<accession>A0A9D5CEZ2</accession>
<keyword evidence="3" id="KW-0805">Transcription regulation</keyword>
<feature type="region of interest" description="Disordered" evidence="7">
    <location>
        <begin position="1"/>
        <end position="37"/>
    </location>
</feature>
<name>A0A9D5CEZ2_9LILI</name>
<dbReference type="PANTHER" id="PTHR13215">
    <property type="entry name" value="RNA POLYMERASE II TRANSCRIPTIONAL COACTIVATOR"/>
    <property type="match status" value="1"/>
</dbReference>
<dbReference type="AlphaFoldDB" id="A0A9D5CEZ2"/>
<evidence type="ECO:0000313" key="10">
    <source>
        <dbReference type="Proteomes" id="UP001085076"/>
    </source>
</evidence>
<dbReference type="GO" id="GO:0005634">
    <property type="term" value="C:nucleus"/>
    <property type="evidence" value="ECO:0007669"/>
    <property type="project" value="UniProtKB-SubCell"/>
</dbReference>